<feature type="transmembrane region" description="Helical" evidence="1">
    <location>
        <begin position="21"/>
        <end position="42"/>
    </location>
</feature>
<keyword evidence="1" id="KW-0472">Membrane</keyword>
<sequence length="210" mass="22609">MSLGPGSMNLFLPAIERLSRLPGKALVSLAGVGNALLLVVGWQAGNHSSSPAAWIPFGAGVFFSLVLVFFALRRRRLEQGVDRYIERLRQSYQAPTGAAELSMRGGDGVVIDENGEVISGPNPQGMRAEAERLAARERLAAAEREASLKKNVFLPRLEAAQRAAIAQAGGIEEAPHLRDDLRWTLASATITLASLPLIGFLVIVSLFIWL</sequence>
<name>A0A7M1QTH9_9ACTO</name>
<keyword evidence="1" id="KW-0812">Transmembrane</keyword>
<feature type="transmembrane region" description="Helical" evidence="1">
    <location>
        <begin position="54"/>
        <end position="72"/>
    </location>
</feature>
<gene>
    <name evidence="2" type="ORF">INS88_05780</name>
</gene>
<reference evidence="2 3" key="1">
    <citation type="submission" date="2020-10" db="EMBL/GenBank/DDBJ databases">
        <title>Trueperella pecoris sp. nov. isolated from bovine and porcine specimens.</title>
        <authorList>
            <person name="Schoenecker L."/>
            <person name="Schnydrig P."/>
            <person name="Brodard I."/>
            <person name="Thomann A."/>
            <person name="Hemphill A."/>
            <person name="Rodriguez-Campos S."/>
            <person name="Perreten V."/>
            <person name="Jores J."/>
            <person name="Kittl S."/>
        </authorList>
    </citation>
    <scope>NUCLEOTIDE SEQUENCE [LARGE SCALE GENOMIC DNA]</scope>
    <source>
        <strain evidence="2 3">15A0121</strain>
    </source>
</reference>
<feature type="transmembrane region" description="Helical" evidence="1">
    <location>
        <begin position="185"/>
        <end position="209"/>
    </location>
</feature>
<dbReference type="EMBL" id="CP063213">
    <property type="protein sequence ID" value="QOR44814.1"/>
    <property type="molecule type" value="Genomic_DNA"/>
</dbReference>
<keyword evidence="3" id="KW-1185">Reference proteome</keyword>
<protein>
    <submittedName>
        <fullName evidence="2">Uncharacterized protein</fullName>
    </submittedName>
</protein>
<accession>A0A7M1QTH9</accession>
<dbReference type="AlphaFoldDB" id="A0A7M1QTH9"/>
<proteinExistence type="predicted"/>
<keyword evidence="1" id="KW-1133">Transmembrane helix</keyword>
<dbReference type="Proteomes" id="UP000595053">
    <property type="component" value="Chromosome"/>
</dbReference>
<organism evidence="2 3">
    <name type="scientific">Trueperella pecoris</name>
    <dbReference type="NCBI Taxonomy" id="2733571"/>
    <lineage>
        <taxon>Bacteria</taxon>
        <taxon>Bacillati</taxon>
        <taxon>Actinomycetota</taxon>
        <taxon>Actinomycetes</taxon>
        <taxon>Actinomycetales</taxon>
        <taxon>Actinomycetaceae</taxon>
        <taxon>Trueperella</taxon>
    </lineage>
</organism>
<evidence type="ECO:0000313" key="3">
    <source>
        <dbReference type="Proteomes" id="UP000595053"/>
    </source>
</evidence>
<evidence type="ECO:0000256" key="1">
    <source>
        <dbReference type="SAM" id="Phobius"/>
    </source>
</evidence>
<evidence type="ECO:0000313" key="2">
    <source>
        <dbReference type="EMBL" id="QOR44814.1"/>
    </source>
</evidence>